<dbReference type="EMBL" id="JAAMPU010000096">
    <property type="protein sequence ID" value="NMH26810.1"/>
    <property type="molecule type" value="Genomic_DNA"/>
</dbReference>
<keyword evidence="12" id="KW-1185">Reference proteome</keyword>
<gene>
    <name evidence="9" type="primary">trpF</name>
    <name evidence="11" type="ORF">G6047_02095</name>
</gene>
<evidence type="ECO:0000259" key="10">
    <source>
        <dbReference type="Pfam" id="PF00697"/>
    </source>
</evidence>
<organism evidence="11 12">
    <name type="scientific">Flavobacterium silvaticum</name>
    <dbReference type="NCBI Taxonomy" id="1852020"/>
    <lineage>
        <taxon>Bacteria</taxon>
        <taxon>Pseudomonadati</taxon>
        <taxon>Bacteroidota</taxon>
        <taxon>Flavobacteriia</taxon>
        <taxon>Flavobacteriales</taxon>
        <taxon>Flavobacteriaceae</taxon>
        <taxon>Flavobacterium</taxon>
    </lineage>
</organism>
<keyword evidence="7 9" id="KW-0057">Aromatic amino acid biosynthesis</keyword>
<dbReference type="AlphaFoldDB" id="A0A972FSN4"/>
<keyword evidence="8 9" id="KW-0413">Isomerase</keyword>
<dbReference type="PANTHER" id="PTHR42894">
    <property type="entry name" value="N-(5'-PHOSPHORIBOSYL)ANTHRANILATE ISOMERASE"/>
    <property type="match status" value="1"/>
</dbReference>
<evidence type="ECO:0000313" key="11">
    <source>
        <dbReference type="EMBL" id="NMH26810.1"/>
    </source>
</evidence>
<dbReference type="GO" id="GO:0004640">
    <property type="term" value="F:phosphoribosylanthranilate isomerase activity"/>
    <property type="evidence" value="ECO:0007669"/>
    <property type="project" value="UniProtKB-UniRule"/>
</dbReference>
<dbReference type="RefSeq" id="WP_169525812.1">
    <property type="nucleotide sequence ID" value="NZ_JAAMPU010000096.1"/>
</dbReference>
<comment type="pathway">
    <text evidence="2 9">Amino-acid biosynthesis; L-tryptophan biosynthesis; L-tryptophan from chorismate: step 3/5.</text>
</comment>
<evidence type="ECO:0000256" key="6">
    <source>
        <dbReference type="ARBA" id="ARBA00022822"/>
    </source>
</evidence>
<evidence type="ECO:0000313" key="12">
    <source>
        <dbReference type="Proteomes" id="UP000712080"/>
    </source>
</evidence>
<comment type="caution">
    <text evidence="11">The sequence shown here is derived from an EMBL/GenBank/DDBJ whole genome shotgun (WGS) entry which is preliminary data.</text>
</comment>
<reference evidence="11" key="1">
    <citation type="submission" date="2020-02" db="EMBL/GenBank/DDBJ databases">
        <title>Flavobacterium sp. genome.</title>
        <authorList>
            <person name="Jung H.S."/>
            <person name="Baek J.H."/>
            <person name="Jeon C.O."/>
        </authorList>
    </citation>
    <scope>NUCLEOTIDE SEQUENCE</scope>
    <source>
        <strain evidence="11">SE-s28</strain>
    </source>
</reference>
<dbReference type="HAMAP" id="MF_00135">
    <property type="entry name" value="PRAI"/>
    <property type="match status" value="1"/>
</dbReference>
<comment type="catalytic activity">
    <reaction evidence="1 9">
        <text>N-(5-phospho-beta-D-ribosyl)anthranilate = 1-(2-carboxyphenylamino)-1-deoxy-D-ribulose 5-phosphate</text>
        <dbReference type="Rhea" id="RHEA:21540"/>
        <dbReference type="ChEBI" id="CHEBI:18277"/>
        <dbReference type="ChEBI" id="CHEBI:58613"/>
        <dbReference type="EC" id="5.3.1.24"/>
    </reaction>
</comment>
<dbReference type="Proteomes" id="UP000712080">
    <property type="component" value="Unassembled WGS sequence"/>
</dbReference>
<dbReference type="InterPro" id="IPR001240">
    <property type="entry name" value="PRAI_dom"/>
</dbReference>
<name>A0A972FSN4_9FLAO</name>
<feature type="domain" description="N-(5'phosphoribosyl) anthranilate isomerase (PRAI)" evidence="10">
    <location>
        <begin position="4"/>
        <end position="195"/>
    </location>
</feature>
<evidence type="ECO:0000256" key="1">
    <source>
        <dbReference type="ARBA" id="ARBA00001164"/>
    </source>
</evidence>
<dbReference type="Gene3D" id="3.20.20.70">
    <property type="entry name" value="Aldolase class I"/>
    <property type="match status" value="1"/>
</dbReference>
<evidence type="ECO:0000256" key="3">
    <source>
        <dbReference type="ARBA" id="ARBA00012572"/>
    </source>
</evidence>
<dbReference type="SUPFAM" id="SSF51366">
    <property type="entry name" value="Ribulose-phoshate binding barrel"/>
    <property type="match status" value="1"/>
</dbReference>
<evidence type="ECO:0000256" key="8">
    <source>
        <dbReference type="ARBA" id="ARBA00023235"/>
    </source>
</evidence>
<protein>
    <recommendedName>
        <fullName evidence="4 9">N-(5'-phosphoribosyl)anthranilate isomerase</fullName>
        <shortName evidence="9">PRAI</shortName>
        <ecNumber evidence="3 9">5.3.1.24</ecNumber>
    </recommendedName>
</protein>
<dbReference type="PANTHER" id="PTHR42894:SF1">
    <property type="entry name" value="N-(5'-PHOSPHORIBOSYL)ANTHRANILATE ISOMERASE"/>
    <property type="match status" value="1"/>
</dbReference>
<keyword evidence="6 9" id="KW-0822">Tryptophan biosynthesis</keyword>
<dbReference type="CDD" id="cd00405">
    <property type="entry name" value="PRAI"/>
    <property type="match status" value="1"/>
</dbReference>
<evidence type="ECO:0000256" key="5">
    <source>
        <dbReference type="ARBA" id="ARBA00022605"/>
    </source>
</evidence>
<evidence type="ECO:0000256" key="4">
    <source>
        <dbReference type="ARBA" id="ARBA00022272"/>
    </source>
</evidence>
<evidence type="ECO:0000256" key="9">
    <source>
        <dbReference type="HAMAP-Rule" id="MF_00135"/>
    </source>
</evidence>
<dbReference type="Pfam" id="PF00697">
    <property type="entry name" value="PRAI"/>
    <property type="match status" value="1"/>
</dbReference>
<dbReference type="EC" id="5.3.1.24" evidence="3 9"/>
<sequence>MKIKVCGMTDSGNINEVSALKPDFMGFIFYADSPRNVTQSLPETSDTIIRTGVFVNASEDEIREKSAFYHLKAIQFHGNESPEFLEKFSGFMRIKVFSVATNFDFDRLKPFEAVADYFLFDTKGERLGGNGTRFDWEILKKYPSDKPYFISGGIGPNDIQQLKDSGLKPFGIDINSKFETQPGIKNILLIQEFLKELRLCFQ</sequence>
<dbReference type="InterPro" id="IPR044643">
    <property type="entry name" value="TrpF_fam"/>
</dbReference>
<keyword evidence="5 9" id="KW-0028">Amino-acid biosynthesis</keyword>
<evidence type="ECO:0000256" key="2">
    <source>
        <dbReference type="ARBA" id="ARBA00004664"/>
    </source>
</evidence>
<dbReference type="GO" id="GO:0000162">
    <property type="term" value="P:L-tryptophan biosynthetic process"/>
    <property type="evidence" value="ECO:0007669"/>
    <property type="project" value="UniProtKB-UniRule"/>
</dbReference>
<dbReference type="InterPro" id="IPR011060">
    <property type="entry name" value="RibuloseP-bd_barrel"/>
</dbReference>
<dbReference type="InterPro" id="IPR013785">
    <property type="entry name" value="Aldolase_TIM"/>
</dbReference>
<proteinExistence type="inferred from homology"/>
<evidence type="ECO:0000256" key="7">
    <source>
        <dbReference type="ARBA" id="ARBA00023141"/>
    </source>
</evidence>
<accession>A0A972FSN4</accession>
<comment type="similarity">
    <text evidence="9">Belongs to the TrpF family.</text>
</comment>